<evidence type="ECO:0000256" key="1">
    <source>
        <dbReference type="SAM" id="MobiDB-lite"/>
    </source>
</evidence>
<dbReference type="EMBL" id="JACEFO010002150">
    <property type="protein sequence ID" value="KAF8677181.1"/>
    <property type="molecule type" value="Genomic_DNA"/>
</dbReference>
<evidence type="ECO:0000313" key="2">
    <source>
        <dbReference type="EMBL" id="KAF8677181.1"/>
    </source>
</evidence>
<comment type="caution">
    <text evidence="2">The sequence shown here is derived from an EMBL/GenBank/DDBJ whole genome shotgun (WGS) entry which is preliminary data.</text>
</comment>
<dbReference type="Proteomes" id="UP000636709">
    <property type="component" value="Unassembled WGS sequence"/>
</dbReference>
<gene>
    <name evidence="2" type="ORF">HU200_046654</name>
</gene>
<reference evidence="2" key="1">
    <citation type="submission" date="2020-07" db="EMBL/GenBank/DDBJ databases">
        <title>Genome sequence and genetic diversity analysis of an under-domesticated orphan crop, white fonio (Digitaria exilis).</title>
        <authorList>
            <person name="Bennetzen J.L."/>
            <person name="Chen S."/>
            <person name="Ma X."/>
            <person name="Wang X."/>
            <person name="Yssel A.E.J."/>
            <person name="Chaluvadi S.R."/>
            <person name="Johnson M."/>
            <person name="Gangashetty P."/>
            <person name="Hamidou F."/>
            <person name="Sanogo M.D."/>
            <person name="Zwaenepoel A."/>
            <person name="Wallace J."/>
            <person name="Van De Peer Y."/>
            <person name="Van Deynze A."/>
        </authorList>
    </citation>
    <scope>NUCLEOTIDE SEQUENCE</scope>
    <source>
        <tissue evidence="2">Leaves</tissue>
    </source>
</reference>
<evidence type="ECO:0000313" key="3">
    <source>
        <dbReference type="Proteomes" id="UP000636709"/>
    </source>
</evidence>
<organism evidence="2 3">
    <name type="scientific">Digitaria exilis</name>
    <dbReference type="NCBI Taxonomy" id="1010633"/>
    <lineage>
        <taxon>Eukaryota</taxon>
        <taxon>Viridiplantae</taxon>
        <taxon>Streptophyta</taxon>
        <taxon>Embryophyta</taxon>
        <taxon>Tracheophyta</taxon>
        <taxon>Spermatophyta</taxon>
        <taxon>Magnoliopsida</taxon>
        <taxon>Liliopsida</taxon>
        <taxon>Poales</taxon>
        <taxon>Poaceae</taxon>
        <taxon>PACMAD clade</taxon>
        <taxon>Panicoideae</taxon>
        <taxon>Panicodae</taxon>
        <taxon>Paniceae</taxon>
        <taxon>Anthephorinae</taxon>
        <taxon>Digitaria</taxon>
    </lineage>
</organism>
<protein>
    <submittedName>
        <fullName evidence="2">Uncharacterized protein</fullName>
    </submittedName>
</protein>
<sequence length="43" mass="4774">MHAEAMVSNQPIWQSNCEFGSGGSRTRTAAGAALRRQIRKRRS</sequence>
<keyword evidence="3" id="KW-1185">Reference proteome</keyword>
<dbReference type="AlphaFoldDB" id="A0A835ECD5"/>
<feature type="region of interest" description="Disordered" evidence="1">
    <location>
        <begin position="1"/>
        <end position="43"/>
    </location>
</feature>
<name>A0A835ECD5_9POAL</name>
<feature type="compositionally biased region" description="Polar residues" evidence="1">
    <location>
        <begin position="7"/>
        <end position="18"/>
    </location>
</feature>
<feature type="compositionally biased region" description="Low complexity" evidence="1">
    <location>
        <begin position="24"/>
        <end position="35"/>
    </location>
</feature>
<proteinExistence type="predicted"/>
<accession>A0A835ECD5</accession>